<dbReference type="SUPFAM" id="SSF63712">
    <property type="entry name" value="Nicotinic receptor ligand binding domain-like"/>
    <property type="match status" value="1"/>
</dbReference>
<comment type="subcellular location">
    <subcellularLocation>
        <location evidence="2">Cell membrane</location>
    </subcellularLocation>
    <subcellularLocation>
        <location evidence="1">Membrane</location>
        <topology evidence="1">Multi-pass membrane protein</topology>
    </subcellularLocation>
</comment>
<reference evidence="14" key="1">
    <citation type="submission" date="2020-04" db="EMBL/GenBank/DDBJ databases">
        <authorList>
            <person name="Alioto T."/>
            <person name="Alioto T."/>
            <person name="Gomez Garrido J."/>
        </authorList>
    </citation>
    <scope>NUCLEOTIDE SEQUENCE</scope>
    <source>
        <strain evidence="14">A484AB</strain>
    </source>
</reference>
<dbReference type="InterPro" id="IPR038050">
    <property type="entry name" value="Neuro_actylchol_rec"/>
</dbReference>
<dbReference type="InterPro" id="IPR006201">
    <property type="entry name" value="Neur_channel"/>
</dbReference>
<dbReference type="PROSITE" id="PS00236">
    <property type="entry name" value="NEUROTR_ION_CHANNEL"/>
    <property type="match status" value="1"/>
</dbReference>
<evidence type="ECO:0000256" key="11">
    <source>
        <dbReference type="RuleBase" id="RU000687"/>
    </source>
</evidence>
<dbReference type="InterPro" id="IPR006202">
    <property type="entry name" value="Neur_chan_lig-bd"/>
</dbReference>
<dbReference type="GO" id="GO:0005230">
    <property type="term" value="F:extracellular ligand-gated monoatomic ion channel activity"/>
    <property type="evidence" value="ECO:0007669"/>
    <property type="project" value="InterPro"/>
</dbReference>
<dbReference type="AlphaFoldDB" id="A0A6S7JPJ6"/>
<evidence type="ECO:0000256" key="8">
    <source>
        <dbReference type="ARBA" id="ARBA00023065"/>
    </source>
</evidence>
<feature type="transmembrane region" description="Helical" evidence="11">
    <location>
        <begin position="237"/>
        <end position="254"/>
    </location>
</feature>
<dbReference type="PANTHER" id="PTHR18945">
    <property type="entry name" value="NEUROTRANSMITTER GATED ION CHANNEL"/>
    <property type="match status" value="1"/>
</dbReference>
<evidence type="ECO:0000256" key="2">
    <source>
        <dbReference type="ARBA" id="ARBA00004236"/>
    </source>
</evidence>
<feature type="non-terminal residue" evidence="14">
    <location>
        <position position="392"/>
    </location>
</feature>
<feature type="domain" description="Neurotransmitter-gated ion-channel ligand-binding" evidence="12">
    <location>
        <begin position="11"/>
        <end position="194"/>
    </location>
</feature>
<sequence>SDIQEYIDKQSKILDDILTGYDKRFIPTIPEHPLKVELQVVISDVFNLDDSNMELEMLLYIRQIWFDHRLSWNSTEFHRIKVREHFLDKIWIPDIRMKNLKDMKHFREFGGVNMNINSNGRIYYSQLSLVKIDCPMILHKFPMDEQTCYLKFSSYAYAKSLLQFSLAERKTVVKPVHLPQFYFVGTSKDKGITPTITLTFQRRFGYYIIQIYVPSSFLVLLSWLSFFMDPTDIGNRLALEVTMILSIVFLLGNSNNSLPYLSYTKASDLFIIVSFGFVFMALLQTMLAYHLAIKKEPFGKTTTSDPLTRLKNYFVVFKRKKKEKAERKREQNENEENKCTRCVEPVDTDVVFERASGEQSGVVSRFWLDKMCIVAFPTLYIIFNVSYWSYYM</sequence>
<name>A0A6S7JPJ6_PARCT</name>
<dbReference type="InterPro" id="IPR036719">
    <property type="entry name" value="Neuro-gated_channel_TM_sf"/>
</dbReference>
<dbReference type="Proteomes" id="UP001152795">
    <property type="component" value="Unassembled WGS sequence"/>
</dbReference>
<protein>
    <submittedName>
        <fullName evidence="14">Gamma-aminobutyric acid receptor alpha-like</fullName>
    </submittedName>
</protein>
<feature type="domain" description="Neurotransmitter-gated ion-channel transmembrane" evidence="13">
    <location>
        <begin position="211"/>
        <end position="340"/>
    </location>
</feature>
<evidence type="ECO:0000259" key="13">
    <source>
        <dbReference type="Pfam" id="PF02932"/>
    </source>
</evidence>
<feature type="transmembrane region" description="Helical" evidence="11">
    <location>
        <begin position="269"/>
        <end position="292"/>
    </location>
</feature>
<dbReference type="Gene3D" id="2.70.170.10">
    <property type="entry name" value="Neurotransmitter-gated ion-channel ligand-binding domain"/>
    <property type="match status" value="1"/>
</dbReference>
<dbReference type="Pfam" id="PF02932">
    <property type="entry name" value="Neur_chan_memb"/>
    <property type="match status" value="1"/>
</dbReference>
<dbReference type="OrthoDB" id="442503at2759"/>
<comment type="similarity">
    <text evidence="11">Belongs to the ligand-gated ion channel (TC 1.A.9) family.</text>
</comment>
<dbReference type="InterPro" id="IPR036734">
    <property type="entry name" value="Neur_chan_lig-bd_sf"/>
</dbReference>
<evidence type="ECO:0000256" key="4">
    <source>
        <dbReference type="ARBA" id="ARBA00022475"/>
    </source>
</evidence>
<evidence type="ECO:0000313" key="15">
    <source>
        <dbReference type="Proteomes" id="UP001152795"/>
    </source>
</evidence>
<dbReference type="GO" id="GO:0005886">
    <property type="term" value="C:plasma membrane"/>
    <property type="evidence" value="ECO:0007669"/>
    <property type="project" value="UniProtKB-SubCell"/>
</dbReference>
<dbReference type="Gene3D" id="1.20.58.390">
    <property type="entry name" value="Neurotransmitter-gated ion-channel transmembrane domain"/>
    <property type="match status" value="1"/>
</dbReference>
<keyword evidence="5 11" id="KW-0812">Transmembrane</keyword>
<dbReference type="InterPro" id="IPR018000">
    <property type="entry name" value="Neurotransmitter_ion_chnl_CS"/>
</dbReference>
<keyword evidence="9 11" id="KW-0472">Membrane</keyword>
<keyword evidence="15" id="KW-1185">Reference proteome</keyword>
<dbReference type="CDD" id="cd19049">
    <property type="entry name" value="LGIC_TM_anion"/>
    <property type="match status" value="1"/>
</dbReference>
<keyword evidence="10 11" id="KW-0407">Ion channel</keyword>
<keyword evidence="7 11" id="KW-1133">Transmembrane helix</keyword>
<gene>
    <name evidence="14" type="ORF">PACLA_8A024001</name>
</gene>
<organism evidence="14 15">
    <name type="scientific">Paramuricea clavata</name>
    <name type="common">Red gorgonian</name>
    <name type="synonym">Violescent sea-whip</name>
    <dbReference type="NCBI Taxonomy" id="317549"/>
    <lineage>
        <taxon>Eukaryota</taxon>
        <taxon>Metazoa</taxon>
        <taxon>Cnidaria</taxon>
        <taxon>Anthozoa</taxon>
        <taxon>Octocorallia</taxon>
        <taxon>Malacalcyonacea</taxon>
        <taxon>Plexauridae</taxon>
        <taxon>Paramuricea</taxon>
    </lineage>
</organism>
<evidence type="ECO:0000256" key="7">
    <source>
        <dbReference type="ARBA" id="ARBA00022989"/>
    </source>
</evidence>
<evidence type="ECO:0000256" key="6">
    <source>
        <dbReference type="ARBA" id="ARBA00022729"/>
    </source>
</evidence>
<evidence type="ECO:0000256" key="1">
    <source>
        <dbReference type="ARBA" id="ARBA00004141"/>
    </source>
</evidence>
<dbReference type="InterPro" id="IPR006029">
    <property type="entry name" value="Neurotrans-gated_channel_TM"/>
</dbReference>
<evidence type="ECO:0000256" key="3">
    <source>
        <dbReference type="ARBA" id="ARBA00022448"/>
    </source>
</evidence>
<keyword evidence="8 11" id="KW-0406">Ion transport</keyword>
<keyword evidence="3 11" id="KW-0813">Transport</keyword>
<evidence type="ECO:0000256" key="10">
    <source>
        <dbReference type="ARBA" id="ARBA00023303"/>
    </source>
</evidence>
<dbReference type="GO" id="GO:0004888">
    <property type="term" value="F:transmembrane signaling receptor activity"/>
    <property type="evidence" value="ECO:0007669"/>
    <property type="project" value="InterPro"/>
</dbReference>
<evidence type="ECO:0000256" key="5">
    <source>
        <dbReference type="ARBA" id="ARBA00022692"/>
    </source>
</evidence>
<dbReference type="InterPro" id="IPR006028">
    <property type="entry name" value="GABAA/Glycine_rcpt"/>
</dbReference>
<dbReference type="PRINTS" id="PR00252">
    <property type="entry name" value="NRIONCHANNEL"/>
</dbReference>
<dbReference type="EMBL" id="CACRXK020009932">
    <property type="protein sequence ID" value="CAB4018271.1"/>
    <property type="molecule type" value="Genomic_DNA"/>
</dbReference>
<keyword evidence="4" id="KW-1003">Cell membrane</keyword>
<dbReference type="SUPFAM" id="SSF90112">
    <property type="entry name" value="Neurotransmitter-gated ion-channel transmembrane pore"/>
    <property type="match status" value="1"/>
</dbReference>
<proteinExistence type="inferred from homology"/>
<accession>A0A6S7JPJ6</accession>
<evidence type="ECO:0000259" key="12">
    <source>
        <dbReference type="Pfam" id="PF02931"/>
    </source>
</evidence>
<comment type="caution">
    <text evidence="14">The sequence shown here is derived from an EMBL/GenBank/DDBJ whole genome shotgun (WGS) entry which is preliminary data.</text>
</comment>
<keyword evidence="6" id="KW-0732">Signal</keyword>
<evidence type="ECO:0000256" key="9">
    <source>
        <dbReference type="ARBA" id="ARBA00023136"/>
    </source>
</evidence>
<keyword evidence="14" id="KW-0675">Receptor</keyword>
<dbReference type="PRINTS" id="PR00253">
    <property type="entry name" value="GABAARECEPTR"/>
</dbReference>
<dbReference type="Pfam" id="PF02931">
    <property type="entry name" value="Neur_chan_LBD"/>
    <property type="match status" value="1"/>
</dbReference>
<evidence type="ECO:0000313" key="14">
    <source>
        <dbReference type="EMBL" id="CAB4018271.1"/>
    </source>
</evidence>
<feature type="transmembrane region" description="Helical" evidence="11">
    <location>
        <begin position="204"/>
        <end position="225"/>
    </location>
</feature>
<feature type="transmembrane region" description="Helical" evidence="11">
    <location>
        <begin position="371"/>
        <end position="390"/>
    </location>
</feature>